<proteinExistence type="predicted"/>
<dbReference type="Proteomes" id="UP000181969">
    <property type="component" value="Unassembled WGS sequence"/>
</dbReference>
<dbReference type="InterPro" id="IPR000843">
    <property type="entry name" value="HTH_LacI"/>
</dbReference>
<evidence type="ECO:0000259" key="4">
    <source>
        <dbReference type="PROSITE" id="PS50932"/>
    </source>
</evidence>
<dbReference type="Gene3D" id="3.40.50.2300">
    <property type="match status" value="2"/>
</dbReference>
<keyword evidence="3" id="KW-0804">Transcription</keyword>
<dbReference type="SUPFAM" id="SSF53822">
    <property type="entry name" value="Periplasmic binding protein-like I"/>
    <property type="match status" value="1"/>
</dbReference>
<dbReference type="Pfam" id="PF00356">
    <property type="entry name" value="LacI"/>
    <property type="match status" value="1"/>
</dbReference>
<dbReference type="PROSITE" id="PS50943">
    <property type="entry name" value="HTH_CROC1"/>
    <property type="match status" value="1"/>
</dbReference>
<accession>A0A1I4FDA7</accession>
<dbReference type="InterPro" id="IPR028082">
    <property type="entry name" value="Peripla_BP_I"/>
</dbReference>
<dbReference type="Pfam" id="PF13377">
    <property type="entry name" value="Peripla_BP_3"/>
    <property type="match status" value="1"/>
</dbReference>
<organism evidence="6 7">
    <name type="scientific">Lactococcus garvieae</name>
    <dbReference type="NCBI Taxonomy" id="1363"/>
    <lineage>
        <taxon>Bacteria</taxon>
        <taxon>Bacillati</taxon>
        <taxon>Bacillota</taxon>
        <taxon>Bacilli</taxon>
        <taxon>Lactobacillales</taxon>
        <taxon>Streptococcaceae</taxon>
        <taxon>Lactococcus</taxon>
    </lineage>
</organism>
<dbReference type="Gene3D" id="1.10.260.40">
    <property type="entry name" value="lambda repressor-like DNA-binding domains"/>
    <property type="match status" value="1"/>
</dbReference>
<gene>
    <name evidence="6" type="ORF">SAMN05216438_101507</name>
</gene>
<dbReference type="PANTHER" id="PTHR30146">
    <property type="entry name" value="LACI-RELATED TRANSCRIPTIONAL REPRESSOR"/>
    <property type="match status" value="1"/>
</dbReference>
<dbReference type="OrthoDB" id="1639518at2"/>
<evidence type="ECO:0000259" key="5">
    <source>
        <dbReference type="PROSITE" id="PS50943"/>
    </source>
</evidence>
<evidence type="ECO:0000256" key="3">
    <source>
        <dbReference type="ARBA" id="ARBA00023163"/>
    </source>
</evidence>
<dbReference type="PROSITE" id="PS50932">
    <property type="entry name" value="HTH_LACI_2"/>
    <property type="match status" value="1"/>
</dbReference>
<reference evidence="6 7" key="1">
    <citation type="submission" date="2016-10" db="EMBL/GenBank/DDBJ databases">
        <authorList>
            <person name="de Groot N.N."/>
        </authorList>
    </citation>
    <scope>NUCLEOTIDE SEQUENCE [LARGE SCALE GENOMIC DNA]</scope>
    <source>
        <strain evidence="6 7">M79</strain>
    </source>
</reference>
<dbReference type="RefSeq" id="WP_003134087.1">
    <property type="nucleotide sequence ID" value="NZ_CAXVJC010000001.1"/>
</dbReference>
<dbReference type="InterPro" id="IPR001387">
    <property type="entry name" value="Cro/C1-type_HTH"/>
</dbReference>
<evidence type="ECO:0000256" key="2">
    <source>
        <dbReference type="ARBA" id="ARBA00023125"/>
    </source>
</evidence>
<feature type="domain" description="HTH cro/C1-type" evidence="5">
    <location>
        <begin position="3"/>
        <end position="28"/>
    </location>
</feature>
<evidence type="ECO:0000313" key="7">
    <source>
        <dbReference type="Proteomes" id="UP000181969"/>
    </source>
</evidence>
<evidence type="ECO:0000256" key="1">
    <source>
        <dbReference type="ARBA" id="ARBA00023015"/>
    </source>
</evidence>
<dbReference type="PANTHER" id="PTHR30146:SF154">
    <property type="entry name" value="TRANSCRIPTION REGULATOR, MEMBER OF GALR FAMILY"/>
    <property type="match status" value="1"/>
</dbReference>
<dbReference type="EMBL" id="FOTJ01000001">
    <property type="protein sequence ID" value="SFL14401.1"/>
    <property type="molecule type" value="Genomic_DNA"/>
</dbReference>
<dbReference type="GO" id="GO:0000976">
    <property type="term" value="F:transcription cis-regulatory region binding"/>
    <property type="evidence" value="ECO:0007669"/>
    <property type="project" value="TreeGrafter"/>
</dbReference>
<dbReference type="AlphaFoldDB" id="A0A1I4FDA7"/>
<keyword evidence="2" id="KW-0238">DNA-binding</keyword>
<dbReference type="InterPro" id="IPR010982">
    <property type="entry name" value="Lambda_DNA-bd_dom_sf"/>
</dbReference>
<dbReference type="GO" id="GO:0003700">
    <property type="term" value="F:DNA-binding transcription factor activity"/>
    <property type="evidence" value="ECO:0007669"/>
    <property type="project" value="TreeGrafter"/>
</dbReference>
<dbReference type="InterPro" id="IPR046335">
    <property type="entry name" value="LacI/GalR-like_sensor"/>
</dbReference>
<sequence>MTKKVTINDIAKLTGVSKSTISNFLNGKFAGMSEETRQRIQDKIEELDYRPNRQARALKSSYSSLIGILVTDISNLYTSRLLKGMMERLQNTKYHTLIMNSDLDEEYEQYNIEKLLDEKVDGIILQPLKAAAADYKTIDSDLPLVQVDRYLHPLIWPAVISDNAEQSKVLAEKIVKEGYQRIVILTPPMQNSSTRLKRYEGITEAIKETEIELEEVFTEEVKDLFTSDPMLWEKIEPFCRDDKRTVLYAFNGGLLYGAIKILKDKQIAVPEQVGVVGYDDGALGELISPGLTAIVQDPVKIGYTAADLLVKNIEAKAQKAELTVVDSDLKIRHSL</sequence>
<evidence type="ECO:0000313" key="6">
    <source>
        <dbReference type="EMBL" id="SFL14401.1"/>
    </source>
</evidence>
<protein>
    <submittedName>
        <fullName evidence="6">Transcriptional regulator, LacI family</fullName>
    </submittedName>
</protein>
<keyword evidence="1" id="KW-0805">Transcription regulation</keyword>
<feature type="domain" description="HTH lacI-type" evidence="4">
    <location>
        <begin position="5"/>
        <end position="60"/>
    </location>
</feature>
<name>A0A1I4FDA7_9LACT</name>
<dbReference type="CDD" id="cd01392">
    <property type="entry name" value="HTH_LacI"/>
    <property type="match status" value="1"/>
</dbReference>
<dbReference type="PROSITE" id="PS00356">
    <property type="entry name" value="HTH_LACI_1"/>
    <property type="match status" value="1"/>
</dbReference>
<dbReference type="SMART" id="SM00354">
    <property type="entry name" value="HTH_LACI"/>
    <property type="match status" value="1"/>
</dbReference>
<dbReference type="SUPFAM" id="SSF47413">
    <property type="entry name" value="lambda repressor-like DNA-binding domains"/>
    <property type="match status" value="1"/>
</dbReference>